<name>A0ABU8LXM3_9MICO</name>
<proteinExistence type="predicted"/>
<protein>
    <submittedName>
        <fullName evidence="2">DUF4012 domain-containing protein</fullName>
    </submittedName>
</protein>
<dbReference type="EMBL" id="JBBDGL010000005">
    <property type="protein sequence ID" value="MEJ1156609.1"/>
    <property type="molecule type" value="Genomic_DNA"/>
</dbReference>
<keyword evidence="3" id="KW-1185">Reference proteome</keyword>
<reference evidence="2 3" key="1">
    <citation type="submission" date="2024-02" db="EMBL/GenBank/DDBJ databases">
        <authorList>
            <person name="Saticioglu I.B."/>
        </authorList>
    </citation>
    <scope>NUCLEOTIDE SEQUENCE [LARGE SCALE GENOMIC DNA]</scope>
    <source>
        <strain evidence="2 3">Mu-86</strain>
    </source>
</reference>
<evidence type="ECO:0000256" key="1">
    <source>
        <dbReference type="SAM" id="Phobius"/>
    </source>
</evidence>
<comment type="caution">
    <text evidence="2">The sequence shown here is derived from an EMBL/GenBank/DDBJ whole genome shotgun (WGS) entry which is preliminary data.</text>
</comment>
<keyword evidence="1" id="KW-0812">Transmembrane</keyword>
<dbReference type="Pfam" id="PF13196">
    <property type="entry name" value="DUF4012"/>
    <property type="match status" value="1"/>
</dbReference>
<dbReference type="InterPro" id="IPR025101">
    <property type="entry name" value="DUF4012"/>
</dbReference>
<keyword evidence="1" id="KW-1133">Transmembrane helix</keyword>
<evidence type="ECO:0000313" key="3">
    <source>
        <dbReference type="Proteomes" id="UP001368654"/>
    </source>
</evidence>
<keyword evidence="1" id="KW-0472">Membrane</keyword>
<gene>
    <name evidence="2" type="ORF">WDU96_13445</name>
</gene>
<feature type="transmembrane region" description="Helical" evidence="1">
    <location>
        <begin position="14"/>
        <end position="34"/>
    </location>
</feature>
<sequence>MTNSTAFRVAGRTFAWVLGAVLIAAIAMTAWVGVRGLLAYTHLRDVQAEASSVRDDLTDPAAATTAIDEISVDTRAAESLTSDPIWQLAESLPWVGPQLEAVSTVAAAANQVVNTSLTPLTEVASSFELDALRAENGRIDLALFEELQAPATISAAGIAAASASIDNIDTAPLLAPVGDAVTQVADVLTEATEATSALARATVLLPSMLGADDARDYLVLFQNNAEWRSLGGIPGAMALIHTDDGEMSLAGQESSSDYPKYEESVLPLDDDVLAIYTDHPGKWIQNVTQVADFSVSGELARQMWALEHNGDEVDGVIALDPVALSYLLEATGPIELPTGDVLTSENAVQLLLNDVYLRYTVPAEQDAFFALAAASVFEALSDGSSDPVELVAALTKAGSENRLLMWSAVESEQTLIAETTLAGGLPITDEVTTSFGAYVNDGTGSKMDYYLDTDVAVQWDSCTLDESGLASGTATMTLTVTNNAPADAASLPDYITGGGNFGVPAGIARTVGYLYVPEHFELMDAVSTNEKGFGGASHDGRRVLSFSTDLASGESFTATVTARSTVPTGAELLVRQTPTIGDAYSEADFCA</sequence>
<evidence type="ECO:0000313" key="2">
    <source>
        <dbReference type="EMBL" id="MEJ1156609.1"/>
    </source>
</evidence>
<dbReference type="Proteomes" id="UP001368654">
    <property type="component" value="Unassembled WGS sequence"/>
</dbReference>
<accession>A0ABU8LXM3</accession>
<dbReference type="RefSeq" id="WP_337339039.1">
    <property type="nucleotide sequence ID" value="NZ_JBBDGL010000005.1"/>
</dbReference>
<organism evidence="2 3">
    <name type="scientific">Microbacterium marmarense</name>
    <dbReference type="NCBI Taxonomy" id="3122051"/>
    <lineage>
        <taxon>Bacteria</taxon>
        <taxon>Bacillati</taxon>
        <taxon>Actinomycetota</taxon>
        <taxon>Actinomycetes</taxon>
        <taxon>Micrococcales</taxon>
        <taxon>Microbacteriaceae</taxon>
        <taxon>Microbacterium</taxon>
    </lineage>
</organism>